<dbReference type="GO" id="GO:0000976">
    <property type="term" value="F:transcription cis-regulatory region binding"/>
    <property type="evidence" value="ECO:0007669"/>
    <property type="project" value="TreeGrafter"/>
</dbReference>
<organism evidence="5 6">
    <name type="scientific">Lysinibacter cavernae</name>
    <dbReference type="NCBI Taxonomy" id="1640652"/>
    <lineage>
        <taxon>Bacteria</taxon>
        <taxon>Bacillati</taxon>
        <taxon>Actinomycetota</taxon>
        <taxon>Actinomycetes</taxon>
        <taxon>Micrococcales</taxon>
        <taxon>Microbacteriaceae</taxon>
        <taxon>Lysinibacter</taxon>
    </lineage>
</organism>
<feature type="compositionally biased region" description="Polar residues" evidence="3">
    <location>
        <begin position="1"/>
        <end position="21"/>
    </location>
</feature>
<evidence type="ECO:0000259" key="4">
    <source>
        <dbReference type="PROSITE" id="PS50977"/>
    </source>
</evidence>
<dbReference type="InterPro" id="IPR050109">
    <property type="entry name" value="HTH-type_TetR-like_transc_reg"/>
</dbReference>
<feature type="region of interest" description="Disordered" evidence="3">
    <location>
        <begin position="1"/>
        <end position="25"/>
    </location>
</feature>
<protein>
    <submittedName>
        <fullName evidence="5">AcrR family transcriptional regulator</fullName>
    </submittedName>
</protein>
<dbReference type="RefSeq" id="WP_167148643.1">
    <property type="nucleotide sequence ID" value="NZ_JAAMOX010000001.1"/>
</dbReference>
<evidence type="ECO:0000313" key="5">
    <source>
        <dbReference type="EMBL" id="NIH53214.1"/>
    </source>
</evidence>
<dbReference type="InterPro" id="IPR001647">
    <property type="entry name" value="HTH_TetR"/>
</dbReference>
<dbReference type="PANTHER" id="PTHR30055">
    <property type="entry name" value="HTH-TYPE TRANSCRIPTIONAL REGULATOR RUTR"/>
    <property type="match status" value="1"/>
</dbReference>
<keyword evidence="1 2" id="KW-0238">DNA-binding</keyword>
<proteinExistence type="predicted"/>
<evidence type="ECO:0000313" key="6">
    <source>
        <dbReference type="Proteomes" id="UP000541033"/>
    </source>
</evidence>
<dbReference type="SUPFAM" id="SSF46689">
    <property type="entry name" value="Homeodomain-like"/>
    <property type="match status" value="1"/>
</dbReference>
<dbReference type="Pfam" id="PF00440">
    <property type="entry name" value="TetR_N"/>
    <property type="match status" value="1"/>
</dbReference>
<dbReference type="InterPro" id="IPR009057">
    <property type="entry name" value="Homeodomain-like_sf"/>
</dbReference>
<evidence type="ECO:0000256" key="1">
    <source>
        <dbReference type="ARBA" id="ARBA00023125"/>
    </source>
</evidence>
<evidence type="ECO:0000256" key="2">
    <source>
        <dbReference type="PROSITE-ProRule" id="PRU00335"/>
    </source>
</evidence>
<feature type="domain" description="HTH tetR-type" evidence="4">
    <location>
        <begin position="24"/>
        <end position="84"/>
    </location>
</feature>
<comment type="caution">
    <text evidence="5">The sequence shown here is derived from an EMBL/GenBank/DDBJ whole genome shotgun (WGS) entry which is preliminary data.</text>
</comment>
<dbReference type="AlphaFoldDB" id="A0A7X5TT72"/>
<dbReference type="PROSITE" id="PS50977">
    <property type="entry name" value="HTH_TETR_2"/>
    <property type="match status" value="1"/>
</dbReference>
<dbReference type="PANTHER" id="PTHR30055:SF209">
    <property type="entry name" value="POSSIBLE TRANSCRIPTIONAL REGULATORY PROTEIN (PROBABLY TETR-FAMILY)"/>
    <property type="match status" value="1"/>
</dbReference>
<name>A0A7X5TT72_9MICO</name>
<feature type="DNA-binding region" description="H-T-H motif" evidence="2">
    <location>
        <begin position="47"/>
        <end position="66"/>
    </location>
</feature>
<reference evidence="5 6" key="1">
    <citation type="submission" date="2020-02" db="EMBL/GenBank/DDBJ databases">
        <title>Sequencing the genomes of 1000 actinobacteria strains.</title>
        <authorList>
            <person name="Klenk H.-P."/>
        </authorList>
    </citation>
    <scope>NUCLEOTIDE SEQUENCE [LARGE SCALE GENOMIC DNA]</scope>
    <source>
        <strain evidence="5 6">DSM 27960</strain>
    </source>
</reference>
<accession>A0A7X5TT72</accession>
<sequence length="245" mass="25938">MATLSETHPSGQRVSQVATSDPRSERTRQLVFGAVQQLMSSGAQAVSVSDIVRAAGISRSSFYTHFGGLDELATSFLRAQIAAISASGTDLLESSVSGIIAADAGETSGLEAARVGYGRLIEHMVENFPLYTSVIELPPVRHAYNDIIRRYVRGVLGAIIEQATVPAGVNAELVALYEAGGALTLISAWMRGNLDLSDEELTEQLVAFLPDWLASSRVSLPSALGVQLEETGGVGDHPQNNRKGS</sequence>
<dbReference type="Proteomes" id="UP000541033">
    <property type="component" value="Unassembled WGS sequence"/>
</dbReference>
<gene>
    <name evidence="5" type="ORF">FHX76_001082</name>
</gene>
<dbReference type="Gene3D" id="1.10.357.10">
    <property type="entry name" value="Tetracycline Repressor, domain 2"/>
    <property type="match status" value="1"/>
</dbReference>
<dbReference type="GO" id="GO:0003700">
    <property type="term" value="F:DNA-binding transcription factor activity"/>
    <property type="evidence" value="ECO:0007669"/>
    <property type="project" value="TreeGrafter"/>
</dbReference>
<evidence type="ECO:0000256" key="3">
    <source>
        <dbReference type="SAM" id="MobiDB-lite"/>
    </source>
</evidence>
<dbReference type="EMBL" id="JAAMOX010000001">
    <property type="protein sequence ID" value="NIH53214.1"/>
    <property type="molecule type" value="Genomic_DNA"/>
</dbReference>
<keyword evidence="6" id="KW-1185">Reference proteome</keyword>